<organism evidence="2 3">
    <name type="scientific">Fusarium redolens</name>
    <dbReference type="NCBI Taxonomy" id="48865"/>
    <lineage>
        <taxon>Eukaryota</taxon>
        <taxon>Fungi</taxon>
        <taxon>Dikarya</taxon>
        <taxon>Ascomycota</taxon>
        <taxon>Pezizomycotina</taxon>
        <taxon>Sordariomycetes</taxon>
        <taxon>Hypocreomycetidae</taxon>
        <taxon>Hypocreales</taxon>
        <taxon>Nectriaceae</taxon>
        <taxon>Fusarium</taxon>
        <taxon>Fusarium redolens species complex</taxon>
    </lineage>
</organism>
<dbReference type="OrthoDB" id="5106143at2759"/>
<evidence type="ECO:0000256" key="1">
    <source>
        <dbReference type="SAM" id="Phobius"/>
    </source>
</evidence>
<dbReference type="SUPFAM" id="SSF81321">
    <property type="entry name" value="Family A G protein-coupled receptor-like"/>
    <property type="match status" value="1"/>
</dbReference>
<dbReference type="AlphaFoldDB" id="A0A9P9HXP2"/>
<protein>
    <submittedName>
        <fullName evidence="2">Uncharacterized protein</fullName>
    </submittedName>
</protein>
<keyword evidence="1" id="KW-0472">Membrane</keyword>
<accession>A0A9P9HXP2</accession>
<comment type="caution">
    <text evidence="2">The sequence shown here is derived from an EMBL/GenBank/DDBJ whole genome shotgun (WGS) entry which is preliminary data.</text>
</comment>
<gene>
    <name evidence="2" type="ORF">BKA55DRAFT_535053</name>
</gene>
<dbReference type="EMBL" id="JAGMUX010000003">
    <property type="protein sequence ID" value="KAH7265103.1"/>
    <property type="molecule type" value="Genomic_DNA"/>
</dbReference>
<keyword evidence="1" id="KW-0812">Transmembrane</keyword>
<keyword evidence="3" id="KW-1185">Reference proteome</keyword>
<reference evidence="2" key="1">
    <citation type="journal article" date="2021" name="Nat. Commun.">
        <title>Genetic determinants of endophytism in the Arabidopsis root mycobiome.</title>
        <authorList>
            <person name="Mesny F."/>
            <person name="Miyauchi S."/>
            <person name="Thiergart T."/>
            <person name="Pickel B."/>
            <person name="Atanasova L."/>
            <person name="Karlsson M."/>
            <person name="Huettel B."/>
            <person name="Barry K.W."/>
            <person name="Haridas S."/>
            <person name="Chen C."/>
            <person name="Bauer D."/>
            <person name="Andreopoulos W."/>
            <person name="Pangilinan J."/>
            <person name="LaButti K."/>
            <person name="Riley R."/>
            <person name="Lipzen A."/>
            <person name="Clum A."/>
            <person name="Drula E."/>
            <person name="Henrissat B."/>
            <person name="Kohler A."/>
            <person name="Grigoriev I.V."/>
            <person name="Martin F.M."/>
            <person name="Hacquard S."/>
        </authorList>
    </citation>
    <scope>NUCLEOTIDE SEQUENCE</scope>
    <source>
        <strain evidence="2">MPI-CAGE-AT-0023</strain>
    </source>
</reference>
<sequence length="207" mass="22430">MPGDNRFDALLDSDDLMRPDPAAFDLPEMARATARATSGAAAGAAYREASTATTNEEIMGILEHQDSYLMIAFTVISFLVLLVAIILFIAVIRSARKLRNSMPSAAEDDGLGQSLYKSFRNTQIHLFFVIMSLFACLGVFILVTAELIKLDNIDGSQTYLGILFGVQMATMAFALGTSLSLMGRFPAIFQMDEGAMELGTFSSTKIS</sequence>
<feature type="transmembrane region" description="Helical" evidence="1">
    <location>
        <begin position="68"/>
        <end position="92"/>
    </location>
</feature>
<dbReference type="Proteomes" id="UP000720189">
    <property type="component" value="Unassembled WGS sequence"/>
</dbReference>
<feature type="transmembrane region" description="Helical" evidence="1">
    <location>
        <begin position="160"/>
        <end position="181"/>
    </location>
</feature>
<keyword evidence="1" id="KW-1133">Transmembrane helix</keyword>
<dbReference type="GeneID" id="70219617"/>
<dbReference type="RefSeq" id="XP_046053838.1">
    <property type="nucleotide sequence ID" value="XM_046189663.1"/>
</dbReference>
<feature type="transmembrane region" description="Helical" evidence="1">
    <location>
        <begin position="126"/>
        <end position="148"/>
    </location>
</feature>
<proteinExistence type="predicted"/>
<evidence type="ECO:0000313" key="2">
    <source>
        <dbReference type="EMBL" id="KAH7265103.1"/>
    </source>
</evidence>
<evidence type="ECO:0000313" key="3">
    <source>
        <dbReference type="Proteomes" id="UP000720189"/>
    </source>
</evidence>
<name>A0A9P9HXP2_FUSRE</name>